<dbReference type="RefSeq" id="WP_005436543.1">
    <property type="nucleotide sequence ID" value="NZ_JH815519.1"/>
</dbReference>
<dbReference type="PROSITE" id="PS51257">
    <property type="entry name" value="PROKAR_LIPOPROTEIN"/>
    <property type="match status" value="1"/>
</dbReference>
<sequence length="137" mass="15499">MHMKRTLIIGTALAALLLSGCEALQEERQNFLDREEKITNVVGNVWRIEAVWPGHVEGNRLADHLHERARMHCDRQHMAMLPVNGSSTNGKKDGSRPASAWLEFRCQPGLDYRPEYKGLTGTFEIDDLTTLENTQGK</sequence>
<dbReference type="AlphaFoldDB" id="K1JFN9"/>
<comment type="caution">
    <text evidence="1">The sequence shown here is derived from an EMBL/GenBank/DDBJ whole genome shotgun (WGS) entry which is preliminary data.</text>
</comment>
<dbReference type="HOGENOM" id="CLU_1864128_0_0_4"/>
<evidence type="ECO:0000313" key="2">
    <source>
        <dbReference type="Proteomes" id="UP000005835"/>
    </source>
</evidence>
<evidence type="ECO:0000313" key="1">
    <source>
        <dbReference type="EMBL" id="EKB30420.1"/>
    </source>
</evidence>
<dbReference type="PATRIC" id="fig|742823.3.peg.1945"/>
<dbReference type="EMBL" id="ADMG01000042">
    <property type="protein sequence ID" value="EKB30420.1"/>
    <property type="molecule type" value="Genomic_DNA"/>
</dbReference>
<gene>
    <name evidence="1" type="ORF">HMPREF9465_01948</name>
</gene>
<dbReference type="eggNOG" id="ENOG5030YF3">
    <property type="taxonomic scope" value="Bacteria"/>
</dbReference>
<name>K1JFN9_9BURK</name>
<reference evidence="1 2" key="1">
    <citation type="submission" date="2012-05" db="EMBL/GenBank/DDBJ databases">
        <title>The Genome Sequence of Sutterella wadsworthensis 2_1_59BFAA.</title>
        <authorList>
            <consortium name="The Broad Institute Genome Sequencing Platform"/>
            <person name="Earl A."/>
            <person name="Ward D."/>
            <person name="Feldgarden M."/>
            <person name="Gevers D."/>
            <person name="Daigneault M."/>
            <person name="Strauss J."/>
            <person name="Allen-Vercoe E."/>
            <person name="Walker B."/>
            <person name="Young S.K."/>
            <person name="Zeng Q."/>
            <person name="Gargeya S."/>
            <person name="Fitzgerald M."/>
            <person name="Haas B."/>
            <person name="Abouelleil A."/>
            <person name="Alvarado L."/>
            <person name="Arachchi H.M."/>
            <person name="Berlin A.M."/>
            <person name="Chapman S.B."/>
            <person name="Goldberg J."/>
            <person name="Griggs A."/>
            <person name="Gujja S."/>
            <person name="Hansen M."/>
            <person name="Howarth C."/>
            <person name="Imamovic A."/>
            <person name="Larimer J."/>
            <person name="McCowen C."/>
            <person name="Montmayeur A."/>
            <person name="Murphy C."/>
            <person name="Neiman D."/>
            <person name="Pearson M."/>
            <person name="Priest M."/>
            <person name="Roberts A."/>
            <person name="Saif S."/>
            <person name="Shea T."/>
            <person name="Sisk P."/>
            <person name="Sykes S."/>
            <person name="Wortman J."/>
            <person name="Nusbaum C."/>
            <person name="Birren B."/>
        </authorList>
    </citation>
    <scope>NUCLEOTIDE SEQUENCE [LARGE SCALE GENOMIC DNA]</scope>
    <source>
        <strain evidence="1 2">2_1_59BFAA</strain>
    </source>
</reference>
<proteinExistence type="predicted"/>
<dbReference type="STRING" id="742823.HMPREF9465_01948"/>
<accession>K1JFN9</accession>
<keyword evidence="2" id="KW-1185">Reference proteome</keyword>
<dbReference type="OrthoDB" id="9155402at2"/>
<dbReference type="Proteomes" id="UP000005835">
    <property type="component" value="Unassembled WGS sequence"/>
</dbReference>
<evidence type="ECO:0008006" key="3">
    <source>
        <dbReference type="Google" id="ProtNLM"/>
    </source>
</evidence>
<protein>
    <recommendedName>
        <fullName evidence="3">Lipoprotein</fullName>
    </recommendedName>
</protein>
<organism evidence="1 2">
    <name type="scientific">Sutterella wadsworthensis 2_1_59BFAA</name>
    <dbReference type="NCBI Taxonomy" id="742823"/>
    <lineage>
        <taxon>Bacteria</taxon>
        <taxon>Pseudomonadati</taxon>
        <taxon>Pseudomonadota</taxon>
        <taxon>Betaproteobacteria</taxon>
        <taxon>Burkholderiales</taxon>
        <taxon>Sutterellaceae</taxon>
        <taxon>Sutterella</taxon>
    </lineage>
</organism>